<evidence type="ECO:0000256" key="9">
    <source>
        <dbReference type="ARBA" id="ARBA00023136"/>
    </source>
</evidence>
<accession>A0A7S3BYI9</accession>
<dbReference type="SUPFAM" id="SSF51344">
    <property type="entry name" value="Epsilon subunit of F1F0-ATP synthase N-terminal domain"/>
    <property type="match status" value="1"/>
</dbReference>
<evidence type="ECO:0000256" key="11">
    <source>
        <dbReference type="ARBA" id="ARBA00023310"/>
    </source>
</evidence>
<evidence type="ECO:0000256" key="3">
    <source>
        <dbReference type="ARBA" id="ARBA00022448"/>
    </source>
</evidence>
<dbReference type="Gene3D" id="1.20.5.440">
    <property type="entry name" value="ATP synthase delta/epsilon subunit, C-terminal domain"/>
    <property type="match status" value="1"/>
</dbReference>
<keyword evidence="12" id="KW-0175">Coiled coil</keyword>
<dbReference type="InterPro" id="IPR036771">
    <property type="entry name" value="ATPsynth_dsu/esu_N"/>
</dbReference>
<proteinExistence type="inferred from homology"/>
<comment type="similarity">
    <text evidence="2">Belongs to the ATPase epsilon chain family.</text>
</comment>
<dbReference type="HAMAP" id="MF_00530">
    <property type="entry name" value="ATP_synth_epsil_bac"/>
    <property type="match status" value="1"/>
</dbReference>
<organism evidence="14">
    <name type="scientific">Prasinoderma singulare</name>
    <dbReference type="NCBI Taxonomy" id="676789"/>
    <lineage>
        <taxon>Eukaryota</taxon>
        <taxon>Viridiplantae</taxon>
        <taxon>Prasinodermophyta</taxon>
        <taxon>Prasinodermophyceae</taxon>
        <taxon>Prasinodermales</taxon>
        <taxon>Prasinodermaceae</taxon>
        <taxon>Prasinoderma</taxon>
    </lineage>
</organism>
<comment type="subcellular location">
    <subcellularLocation>
        <location evidence="1">Mitochondrion inner membrane</location>
    </subcellularLocation>
</comment>
<evidence type="ECO:0000259" key="13">
    <source>
        <dbReference type="Pfam" id="PF02823"/>
    </source>
</evidence>
<sequence>MLRRAAASLSRRAAPPARAAYASLADGWAQAAPNLDPPNVATDFMTEMKAPEGTGIPAKLTLNFYLPHGVEFDAAEVDSVTVPAESGDMGVLPGHMPSVARLRPGVLTVNTTDSDVKKYFVSSGYVMVHPTSVTDVTAMEAVPLEQIDADAAKKGLEDAKAALASASDDLAKAEAQVGVEVFTAMAAASN</sequence>
<dbReference type="Gene3D" id="2.60.15.10">
    <property type="entry name" value="F0F1 ATP synthase delta/epsilon subunit, N-terminal"/>
    <property type="match status" value="1"/>
</dbReference>
<reference evidence="14" key="1">
    <citation type="submission" date="2021-01" db="EMBL/GenBank/DDBJ databases">
        <authorList>
            <person name="Corre E."/>
            <person name="Pelletier E."/>
            <person name="Niang G."/>
            <person name="Scheremetjew M."/>
            <person name="Finn R."/>
            <person name="Kale V."/>
            <person name="Holt S."/>
            <person name="Cochrane G."/>
            <person name="Meng A."/>
            <person name="Brown T."/>
            <person name="Cohen L."/>
        </authorList>
    </citation>
    <scope>NUCLEOTIDE SEQUENCE</scope>
    <source>
        <strain evidence="14">RCC927</strain>
    </source>
</reference>
<keyword evidence="9" id="KW-0472">Membrane</keyword>
<name>A0A7S3BYI9_9VIRI</name>
<dbReference type="SUPFAM" id="SSF46604">
    <property type="entry name" value="Epsilon subunit of F1F0-ATP synthase C-terminal domain"/>
    <property type="match status" value="1"/>
</dbReference>
<dbReference type="InterPro" id="IPR020546">
    <property type="entry name" value="ATP_synth_F1_dsu/esu_N"/>
</dbReference>
<evidence type="ECO:0000313" key="14">
    <source>
        <dbReference type="EMBL" id="CAE0147027.1"/>
    </source>
</evidence>
<keyword evidence="11" id="KW-0066">ATP synthesis</keyword>
<evidence type="ECO:0000256" key="8">
    <source>
        <dbReference type="ARBA" id="ARBA00023128"/>
    </source>
</evidence>
<dbReference type="PANTHER" id="PTHR13822">
    <property type="entry name" value="ATP SYNTHASE DELTA/EPSILON CHAIN"/>
    <property type="match status" value="1"/>
</dbReference>
<evidence type="ECO:0000256" key="5">
    <source>
        <dbReference type="ARBA" id="ARBA00022792"/>
    </source>
</evidence>
<feature type="coiled-coil region" evidence="12">
    <location>
        <begin position="149"/>
        <end position="176"/>
    </location>
</feature>
<dbReference type="InterPro" id="IPR001469">
    <property type="entry name" value="ATP_synth_F1_dsu/esu"/>
</dbReference>
<evidence type="ECO:0000256" key="12">
    <source>
        <dbReference type="SAM" id="Coils"/>
    </source>
</evidence>
<evidence type="ECO:0000256" key="6">
    <source>
        <dbReference type="ARBA" id="ARBA00022946"/>
    </source>
</evidence>
<dbReference type="GO" id="GO:0005743">
    <property type="term" value="C:mitochondrial inner membrane"/>
    <property type="evidence" value="ECO:0007669"/>
    <property type="project" value="UniProtKB-SubCell"/>
</dbReference>
<dbReference type="EMBL" id="HBHY01017233">
    <property type="protein sequence ID" value="CAE0147027.1"/>
    <property type="molecule type" value="Transcribed_RNA"/>
</dbReference>
<feature type="domain" description="ATP synthase F1 complex delta/epsilon subunit N-terminal" evidence="13">
    <location>
        <begin position="61"/>
        <end position="134"/>
    </location>
</feature>
<dbReference type="GO" id="GO:0046933">
    <property type="term" value="F:proton-transporting ATP synthase activity, rotational mechanism"/>
    <property type="evidence" value="ECO:0007669"/>
    <property type="project" value="InterPro"/>
</dbReference>
<keyword evidence="3" id="KW-0813">Transport</keyword>
<keyword evidence="4" id="KW-0375">Hydrogen ion transport</keyword>
<protein>
    <recommendedName>
        <fullName evidence="13">ATP synthase F1 complex delta/epsilon subunit N-terminal domain-containing protein</fullName>
    </recommendedName>
</protein>
<dbReference type="AlphaFoldDB" id="A0A7S3BYI9"/>
<keyword evidence="7" id="KW-0406">Ion transport</keyword>
<gene>
    <name evidence="14" type="ORF">PSIN1315_LOCUS11139</name>
</gene>
<dbReference type="GO" id="GO:0045259">
    <property type="term" value="C:proton-transporting ATP synthase complex"/>
    <property type="evidence" value="ECO:0007669"/>
    <property type="project" value="UniProtKB-KW"/>
</dbReference>
<keyword evidence="10" id="KW-0139">CF(1)</keyword>
<evidence type="ECO:0000256" key="10">
    <source>
        <dbReference type="ARBA" id="ARBA00023196"/>
    </source>
</evidence>
<keyword evidence="6" id="KW-0809">Transit peptide</keyword>
<keyword evidence="8" id="KW-0496">Mitochondrion</keyword>
<evidence type="ECO:0000256" key="7">
    <source>
        <dbReference type="ARBA" id="ARBA00023065"/>
    </source>
</evidence>
<dbReference type="InterPro" id="IPR036794">
    <property type="entry name" value="ATP_F1_dsu/esu_C_sf"/>
</dbReference>
<dbReference type="CDD" id="cd12152">
    <property type="entry name" value="F1-ATPase_delta"/>
    <property type="match status" value="1"/>
</dbReference>
<evidence type="ECO:0000256" key="4">
    <source>
        <dbReference type="ARBA" id="ARBA00022781"/>
    </source>
</evidence>
<dbReference type="Pfam" id="PF02823">
    <property type="entry name" value="ATP-synt_DE_N"/>
    <property type="match status" value="1"/>
</dbReference>
<evidence type="ECO:0000256" key="2">
    <source>
        <dbReference type="ARBA" id="ARBA00005712"/>
    </source>
</evidence>
<dbReference type="PANTHER" id="PTHR13822:SF7">
    <property type="entry name" value="ATP SYNTHASE SUBUNIT DELTA, MITOCHONDRIAL"/>
    <property type="match status" value="1"/>
</dbReference>
<evidence type="ECO:0000256" key="1">
    <source>
        <dbReference type="ARBA" id="ARBA00004273"/>
    </source>
</evidence>
<keyword evidence="5" id="KW-0999">Mitochondrion inner membrane</keyword>
<dbReference type="NCBIfam" id="TIGR01216">
    <property type="entry name" value="ATP_synt_epsi"/>
    <property type="match status" value="1"/>
</dbReference>